<name>A0A543F105_9MICO</name>
<sequence>MTRMLIIGGGLAGGTAAEALRDEGFDGEITVVAAEAHPPYQRPPLSKGYLAGDEGLDAVILHPAAWYADRGIRLVTGVAATSLDPSAHVVELDSGERLEYDSVLLATGATPRMIPLAGHDLAGVATLRRLDDSDALAAQLRDGGRRLAVIGAGWIGMEVAATARGFGNDVTILERDAVPLAAALGAEMGEVFRRLHLEHGVDLRTSVGIDRIVGADRAEGVVVDGETIPADLVLVGVGAIPNTALAEAAGLELQNGVLVDAALRTSAPDVFAAGDVANAFHPVIQRHLRSEHWANALNAGKVAARSMLGQSVSFDDIPYFYTDQYDLGMELSGYAPLMADAAIVVRGDLEAREFIAFWTDAVSPGEAGRVVAGMNVNVWDVNEQVQALIRAGERVDPDRLRDPAVPLEDLLP</sequence>
<dbReference type="SUPFAM" id="SSF51905">
    <property type="entry name" value="FAD/NAD(P)-binding domain"/>
    <property type="match status" value="2"/>
</dbReference>
<dbReference type="InterPro" id="IPR016156">
    <property type="entry name" value="FAD/NAD-linked_Rdtase_dimer_sf"/>
</dbReference>
<dbReference type="GO" id="GO:0016651">
    <property type="term" value="F:oxidoreductase activity, acting on NAD(P)H"/>
    <property type="evidence" value="ECO:0007669"/>
    <property type="project" value="TreeGrafter"/>
</dbReference>
<feature type="domain" description="FAD/NAD(P)-binding" evidence="5">
    <location>
        <begin position="3"/>
        <end position="300"/>
    </location>
</feature>
<dbReference type="PANTHER" id="PTHR43557:SF2">
    <property type="entry name" value="RIESKE DOMAIN-CONTAINING PROTEIN-RELATED"/>
    <property type="match status" value="1"/>
</dbReference>
<dbReference type="RefSeq" id="WP_141893848.1">
    <property type="nucleotide sequence ID" value="NZ_BAABLH010000004.1"/>
</dbReference>
<dbReference type="Pfam" id="PF14759">
    <property type="entry name" value="Reductase_C"/>
    <property type="match status" value="1"/>
</dbReference>
<dbReference type="Gene3D" id="3.30.390.30">
    <property type="match status" value="1"/>
</dbReference>
<evidence type="ECO:0000256" key="3">
    <source>
        <dbReference type="ARBA" id="ARBA00022827"/>
    </source>
</evidence>
<dbReference type="PANTHER" id="PTHR43557">
    <property type="entry name" value="APOPTOSIS-INDUCING FACTOR 1"/>
    <property type="match status" value="1"/>
</dbReference>
<dbReference type="GO" id="GO:0005737">
    <property type="term" value="C:cytoplasm"/>
    <property type="evidence" value="ECO:0007669"/>
    <property type="project" value="TreeGrafter"/>
</dbReference>
<dbReference type="GO" id="GO:0051213">
    <property type="term" value="F:dioxygenase activity"/>
    <property type="evidence" value="ECO:0007669"/>
    <property type="project" value="UniProtKB-KW"/>
</dbReference>
<evidence type="ECO:0000256" key="4">
    <source>
        <dbReference type="ARBA" id="ARBA00023002"/>
    </source>
</evidence>
<dbReference type="Proteomes" id="UP000320235">
    <property type="component" value="Unassembled WGS sequence"/>
</dbReference>
<proteinExistence type="predicted"/>
<dbReference type="AlphaFoldDB" id="A0A543F105"/>
<dbReference type="InterPro" id="IPR050446">
    <property type="entry name" value="FAD-oxidoreductase/Apoptosis"/>
</dbReference>
<feature type="domain" description="Reductase C-terminal" evidence="6">
    <location>
        <begin position="319"/>
        <end position="411"/>
    </location>
</feature>
<comment type="cofactor">
    <cofactor evidence="1">
        <name>FAD</name>
        <dbReference type="ChEBI" id="CHEBI:57692"/>
    </cofactor>
</comment>
<dbReference type="Pfam" id="PF07992">
    <property type="entry name" value="Pyr_redox_2"/>
    <property type="match status" value="1"/>
</dbReference>
<keyword evidence="2" id="KW-0285">Flavoprotein</keyword>
<dbReference type="PRINTS" id="PR00411">
    <property type="entry name" value="PNDRDTASEI"/>
</dbReference>
<dbReference type="InterPro" id="IPR023753">
    <property type="entry name" value="FAD/NAD-binding_dom"/>
</dbReference>
<gene>
    <name evidence="7" type="ORF">FB391_1518</name>
</gene>
<protein>
    <submittedName>
        <fullName evidence="7">3-phenylpropionate/trans-cinnamate dioxygenase ferredoxin reductase subunit</fullName>
    </submittedName>
</protein>
<reference evidence="7 8" key="1">
    <citation type="submission" date="2019-06" db="EMBL/GenBank/DDBJ databases">
        <title>Sequencing the genomes of 1000 actinobacteria strains.</title>
        <authorList>
            <person name="Klenk H.-P."/>
        </authorList>
    </citation>
    <scope>NUCLEOTIDE SEQUENCE [LARGE SCALE GENOMIC DNA]</scope>
    <source>
        <strain evidence="7 8">DSM 105492</strain>
    </source>
</reference>
<accession>A0A543F105</accession>
<dbReference type="InterPro" id="IPR036188">
    <property type="entry name" value="FAD/NAD-bd_sf"/>
</dbReference>
<evidence type="ECO:0000256" key="1">
    <source>
        <dbReference type="ARBA" id="ARBA00001974"/>
    </source>
</evidence>
<keyword evidence="8" id="KW-1185">Reference proteome</keyword>
<dbReference type="SUPFAM" id="SSF55424">
    <property type="entry name" value="FAD/NAD-linked reductases, dimerisation (C-terminal) domain"/>
    <property type="match status" value="1"/>
</dbReference>
<keyword evidence="7" id="KW-0223">Dioxygenase</keyword>
<dbReference type="EMBL" id="VFPE01000002">
    <property type="protein sequence ID" value="TQM27499.1"/>
    <property type="molecule type" value="Genomic_DNA"/>
</dbReference>
<comment type="caution">
    <text evidence="7">The sequence shown here is derived from an EMBL/GenBank/DDBJ whole genome shotgun (WGS) entry which is preliminary data.</text>
</comment>
<keyword evidence="3" id="KW-0274">FAD</keyword>
<dbReference type="InterPro" id="IPR028202">
    <property type="entry name" value="Reductase_C"/>
</dbReference>
<keyword evidence="4" id="KW-0560">Oxidoreductase</keyword>
<organism evidence="7 8">
    <name type="scientific">Microbacterium kyungheense</name>
    <dbReference type="NCBI Taxonomy" id="1263636"/>
    <lineage>
        <taxon>Bacteria</taxon>
        <taxon>Bacillati</taxon>
        <taxon>Actinomycetota</taxon>
        <taxon>Actinomycetes</taxon>
        <taxon>Micrococcales</taxon>
        <taxon>Microbacteriaceae</taxon>
        <taxon>Microbacterium</taxon>
    </lineage>
</organism>
<evidence type="ECO:0000259" key="6">
    <source>
        <dbReference type="Pfam" id="PF14759"/>
    </source>
</evidence>
<evidence type="ECO:0000256" key="2">
    <source>
        <dbReference type="ARBA" id="ARBA00022630"/>
    </source>
</evidence>
<dbReference type="Gene3D" id="3.50.50.60">
    <property type="entry name" value="FAD/NAD(P)-binding domain"/>
    <property type="match status" value="2"/>
</dbReference>
<evidence type="ECO:0000259" key="5">
    <source>
        <dbReference type="Pfam" id="PF07992"/>
    </source>
</evidence>
<dbReference type="OrthoDB" id="1145at2"/>
<dbReference type="PRINTS" id="PR00368">
    <property type="entry name" value="FADPNR"/>
</dbReference>
<evidence type="ECO:0000313" key="8">
    <source>
        <dbReference type="Proteomes" id="UP000320235"/>
    </source>
</evidence>
<evidence type="ECO:0000313" key="7">
    <source>
        <dbReference type="EMBL" id="TQM27499.1"/>
    </source>
</evidence>